<keyword evidence="9" id="KW-0067">ATP-binding</keyword>
<organism evidence="15 16">
    <name type="scientific">Dreissena polymorpha</name>
    <name type="common">Zebra mussel</name>
    <name type="synonym">Mytilus polymorpha</name>
    <dbReference type="NCBI Taxonomy" id="45954"/>
    <lineage>
        <taxon>Eukaryota</taxon>
        <taxon>Metazoa</taxon>
        <taxon>Spiralia</taxon>
        <taxon>Lophotrochozoa</taxon>
        <taxon>Mollusca</taxon>
        <taxon>Bivalvia</taxon>
        <taxon>Autobranchia</taxon>
        <taxon>Heteroconchia</taxon>
        <taxon>Euheterodonta</taxon>
        <taxon>Imparidentia</taxon>
        <taxon>Neoheterodontei</taxon>
        <taxon>Myida</taxon>
        <taxon>Dreissenoidea</taxon>
        <taxon>Dreissenidae</taxon>
        <taxon>Dreissena</taxon>
    </lineage>
</organism>
<evidence type="ECO:0000256" key="1">
    <source>
        <dbReference type="ARBA" id="ARBA00001946"/>
    </source>
</evidence>
<comment type="similarity">
    <text evidence="3">Belongs to the carbohydrate kinase PfkB family.</text>
</comment>
<comment type="pathway">
    <text evidence="2">Purine metabolism; AMP biosynthesis via salvage pathway; AMP from adenosine: step 1/1.</text>
</comment>
<evidence type="ECO:0000313" key="15">
    <source>
        <dbReference type="EMBL" id="KAH3834356.1"/>
    </source>
</evidence>
<dbReference type="Gene3D" id="3.30.1110.10">
    <property type="match status" value="1"/>
</dbReference>
<keyword evidence="10" id="KW-0460">Magnesium</keyword>
<dbReference type="InterPro" id="IPR001805">
    <property type="entry name" value="Adenokinase"/>
</dbReference>
<dbReference type="GO" id="GO:0004001">
    <property type="term" value="F:adenosine kinase activity"/>
    <property type="evidence" value="ECO:0007669"/>
    <property type="project" value="UniProtKB-EC"/>
</dbReference>
<accession>A0A9D4K7M7</accession>
<dbReference type="Proteomes" id="UP000828390">
    <property type="component" value="Unassembled WGS sequence"/>
</dbReference>
<evidence type="ECO:0000256" key="13">
    <source>
        <dbReference type="PIRSR" id="PIRSR601805-1"/>
    </source>
</evidence>
<protein>
    <recommendedName>
        <fullName evidence="12">Adenosine kinase</fullName>
        <ecNumber evidence="4">2.7.1.20</ecNumber>
    </recommendedName>
</protein>
<evidence type="ECO:0000313" key="16">
    <source>
        <dbReference type="Proteomes" id="UP000828390"/>
    </source>
</evidence>
<evidence type="ECO:0000256" key="8">
    <source>
        <dbReference type="ARBA" id="ARBA00022777"/>
    </source>
</evidence>
<evidence type="ECO:0000256" key="4">
    <source>
        <dbReference type="ARBA" id="ARBA00012119"/>
    </source>
</evidence>
<keyword evidence="6" id="KW-0660">Purine salvage</keyword>
<comment type="cofactor">
    <cofactor evidence="1">
        <name>Mg(2+)</name>
        <dbReference type="ChEBI" id="CHEBI:18420"/>
    </cofactor>
</comment>
<evidence type="ECO:0000256" key="6">
    <source>
        <dbReference type="ARBA" id="ARBA00022726"/>
    </source>
</evidence>
<dbReference type="InterPro" id="IPR029056">
    <property type="entry name" value="Ribokinase-like"/>
</dbReference>
<dbReference type="PANTHER" id="PTHR45769:SF3">
    <property type="entry name" value="ADENOSINE KINASE"/>
    <property type="match status" value="1"/>
</dbReference>
<proteinExistence type="inferred from homology"/>
<dbReference type="OrthoDB" id="432447at2759"/>
<dbReference type="SUPFAM" id="SSF53613">
    <property type="entry name" value="Ribokinase-like"/>
    <property type="match status" value="1"/>
</dbReference>
<dbReference type="GO" id="GO:0006166">
    <property type="term" value="P:purine ribonucleoside salvage"/>
    <property type="evidence" value="ECO:0007669"/>
    <property type="project" value="UniProtKB-KW"/>
</dbReference>
<dbReference type="GO" id="GO:0005634">
    <property type="term" value="C:nucleus"/>
    <property type="evidence" value="ECO:0007669"/>
    <property type="project" value="TreeGrafter"/>
</dbReference>
<dbReference type="Gene3D" id="3.40.1190.20">
    <property type="match status" value="1"/>
</dbReference>
<comment type="catalytic activity">
    <reaction evidence="11">
        <text>adenosine + ATP = AMP + ADP + H(+)</text>
        <dbReference type="Rhea" id="RHEA:20824"/>
        <dbReference type="ChEBI" id="CHEBI:15378"/>
        <dbReference type="ChEBI" id="CHEBI:16335"/>
        <dbReference type="ChEBI" id="CHEBI:30616"/>
        <dbReference type="ChEBI" id="CHEBI:456215"/>
        <dbReference type="ChEBI" id="CHEBI:456216"/>
        <dbReference type="EC" id="2.7.1.20"/>
    </reaction>
</comment>
<comment type="caution">
    <text evidence="15">The sequence shown here is derived from an EMBL/GenBank/DDBJ whole genome shotgun (WGS) entry which is preliminary data.</text>
</comment>
<reference evidence="15" key="2">
    <citation type="submission" date="2020-11" db="EMBL/GenBank/DDBJ databases">
        <authorList>
            <person name="McCartney M.A."/>
            <person name="Auch B."/>
            <person name="Kono T."/>
            <person name="Mallez S."/>
            <person name="Becker A."/>
            <person name="Gohl D.M."/>
            <person name="Silverstein K.A.T."/>
            <person name="Koren S."/>
            <person name="Bechman K.B."/>
            <person name="Herman A."/>
            <person name="Abrahante J.E."/>
            <person name="Garbe J."/>
        </authorList>
    </citation>
    <scope>NUCLEOTIDE SEQUENCE</scope>
    <source>
        <strain evidence="15">Duluth1</strain>
        <tissue evidence="15">Whole animal</tissue>
    </source>
</reference>
<evidence type="ECO:0000256" key="7">
    <source>
        <dbReference type="ARBA" id="ARBA00022741"/>
    </source>
</evidence>
<keyword evidence="7" id="KW-0547">Nucleotide-binding</keyword>
<evidence type="ECO:0000256" key="11">
    <source>
        <dbReference type="ARBA" id="ARBA00051362"/>
    </source>
</evidence>
<keyword evidence="8" id="KW-0418">Kinase</keyword>
<dbReference type="PRINTS" id="PR00989">
    <property type="entry name" value="ADENOKINASE"/>
</dbReference>
<dbReference type="GO" id="GO:0005524">
    <property type="term" value="F:ATP binding"/>
    <property type="evidence" value="ECO:0007669"/>
    <property type="project" value="UniProtKB-KW"/>
</dbReference>
<feature type="active site" description="Proton acceptor" evidence="13">
    <location>
        <position position="364"/>
    </location>
</feature>
<evidence type="ECO:0000256" key="9">
    <source>
        <dbReference type="ARBA" id="ARBA00022840"/>
    </source>
</evidence>
<keyword evidence="16" id="KW-1185">Reference proteome</keyword>
<dbReference type="InterPro" id="IPR011611">
    <property type="entry name" value="PfkB_dom"/>
</dbReference>
<dbReference type="CDD" id="cd01168">
    <property type="entry name" value="adenosine_kinase"/>
    <property type="match status" value="1"/>
</dbReference>
<dbReference type="GO" id="GO:0005829">
    <property type="term" value="C:cytosol"/>
    <property type="evidence" value="ECO:0007669"/>
    <property type="project" value="TreeGrafter"/>
</dbReference>
<reference evidence="15" key="1">
    <citation type="journal article" date="2019" name="bioRxiv">
        <title>The Genome of the Zebra Mussel, Dreissena polymorpha: A Resource for Invasive Species Research.</title>
        <authorList>
            <person name="McCartney M.A."/>
            <person name="Auch B."/>
            <person name="Kono T."/>
            <person name="Mallez S."/>
            <person name="Zhang Y."/>
            <person name="Obille A."/>
            <person name="Becker A."/>
            <person name="Abrahante J.E."/>
            <person name="Garbe J."/>
            <person name="Badalamenti J.P."/>
            <person name="Herman A."/>
            <person name="Mangelson H."/>
            <person name="Liachko I."/>
            <person name="Sullivan S."/>
            <person name="Sone E.D."/>
            <person name="Koren S."/>
            <person name="Silverstein K.A.T."/>
            <person name="Beckman K.B."/>
            <person name="Gohl D.M."/>
        </authorList>
    </citation>
    <scope>NUCLEOTIDE SEQUENCE</scope>
    <source>
        <strain evidence="15">Duluth1</strain>
        <tissue evidence="15">Whole animal</tissue>
    </source>
</reference>
<evidence type="ECO:0000256" key="3">
    <source>
        <dbReference type="ARBA" id="ARBA00010688"/>
    </source>
</evidence>
<dbReference type="GO" id="GO:0006144">
    <property type="term" value="P:purine nucleobase metabolic process"/>
    <property type="evidence" value="ECO:0007669"/>
    <property type="project" value="TreeGrafter"/>
</dbReference>
<evidence type="ECO:0000256" key="2">
    <source>
        <dbReference type="ARBA" id="ARBA00004801"/>
    </source>
</evidence>
<evidence type="ECO:0000256" key="12">
    <source>
        <dbReference type="ARBA" id="ARBA00068771"/>
    </source>
</evidence>
<dbReference type="AlphaFoldDB" id="A0A9D4K7M7"/>
<dbReference type="EC" id="2.7.1.20" evidence="4"/>
<evidence type="ECO:0000259" key="14">
    <source>
        <dbReference type="Pfam" id="PF00294"/>
    </source>
</evidence>
<dbReference type="EMBL" id="JAIWYP010000004">
    <property type="protein sequence ID" value="KAH3834356.1"/>
    <property type="molecule type" value="Genomic_DNA"/>
</dbReference>
<feature type="domain" description="Carbohydrate kinase PfkB" evidence="14">
    <location>
        <begin position="97"/>
        <end position="404"/>
    </location>
</feature>
<evidence type="ECO:0000256" key="10">
    <source>
        <dbReference type="ARBA" id="ARBA00022842"/>
    </source>
</evidence>
<sequence>MLTVKNLLRIVRRDFYNSYDRGPFQFCLQRNFEAKLGKSIRITQTLCSTRRFYFQFEKYTSTMSRQGHPVQEGVLMGIGNSLLDITVVTDEKFLKRFGLKPNDAIIASDKHKEMYHVMLDEFKPSFLPGGATQNSIRVAQWILGRPNATTFFGCVGNDKFAQILRTTAENVGVNVRYQVVEGFNTGRCGAVITGEDRSLVTELGAAGKFTVSFLDIPENWELVKHARFYYIGGFFLPVSMASVKKLVEHAAESNKTVIMNLHATFLCQYFADKDLDLMRYVDVLFGNGDEAKTFSDLMGFNTSDVKEMAAKTVCLPKYNNQRERIVVFTQGRDPTIVACGGKVTEYPVKAIPREEIKDTNGCGDAFVGGFLSQLAQGKSLDECIRCGSYASRVVIKYFGCNYPAEPDFQ</sequence>
<dbReference type="Pfam" id="PF00294">
    <property type="entry name" value="PfkB"/>
    <property type="match status" value="1"/>
</dbReference>
<dbReference type="FunFam" id="3.40.1190.20:FF:000076">
    <property type="entry name" value="Adenosine kinase"/>
    <property type="match status" value="1"/>
</dbReference>
<keyword evidence="5" id="KW-0808">Transferase</keyword>
<name>A0A9D4K7M7_DREPO</name>
<dbReference type="PANTHER" id="PTHR45769">
    <property type="entry name" value="ADENOSINE KINASE"/>
    <property type="match status" value="1"/>
</dbReference>
<evidence type="ECO:0000256" key="5">
    <source>
        <dbReference type="ARBA" id="ARBA00022679"/>
    </source>
</evidence>
<gene>
    <name evidence="15" type="ORF">DPMN_107679</name>
</gene>